<reference evidence="1" key="1">
    <citation type="submission" date="2022-11" db="EMBL/GenBank/DDBJ databases">
        <authorList>
            <person name="Hyden B.L."/>
            <person name="Feng K."/>
            <person name="Yates T."/>
            <person name="Jawdy S."/>
            <person name="Smart L.B."/>
            <person name="Muchero W."/>
        </authorList>
    </citation>
    <scope>NUCLEOTIDE SEQUENCE</scope>
    <source>
        <tissue evidence="1">Shoot tip</tissue>
    </source>
</reference>
<keyword evidence="1" id="KW-0687">Ribonucleoprotein</keyword>
<organism evidence="1 2">
    <name type="scientific">Salix viminalis</name>
    <name type="common">Common osier</name>
    <name type="synonym">Basket willow</name>
    <dbReference type="NCBI Taxonomy" id="40686"/>
    <lineage>
        <taxon>Eukaryota</taxon>
        <taxon>Viridiplantae</taxon>
        <taxon>Streptophyta</taxon>
        <taxon>Embryophyta</taxon>
        <taxon>Tracheophyta</taxon>
        <taxon>Spermatophyta</taxon>
        <taxon>Magnoliopsida</taxon>
        <taxon>eudicotyledons</taxon>
        <taxon>Gunneridae</taxon>
        <taxon>Pentapetalae</taxon>
        <taxon>rosids</taxon>
        <taxon>fabids</taxon>
        <taxon>Malpighiales</taxon>
        <taxon>Salicaceae</taxon>
        <taxon>Saliceae</taxon>
        <taxon>Salix</taxon>
    </lineage>
</organism>
<evidence type="ECO:0000313" key="1">
    <source>
        <dbReference type="EMBL" id="KAJ6674792.1"/>
    </source>
</evidence>
<sequence>MAAAVKILLSQQGSRRCLWLPNSYFGRYFCSVPKPYPDPLTIEPVSYPDAPPSVSITPVSYATRVAPLPEDRIQGRDTQNVDMERERMRIEGRGNLGRRVFKVVEEERKVALPFPRLIKPVKKEKKPLFDLNEAIKQVKANARNTFDETVEAHVKLGIDKSRSDLIVRGTLALPHGGKKVLRVAVFAEGVELIDQITKAGKIDFDHCFTTPQFFPRIAKLGKILNRQGLMPDLKQGTVVSDVSKAVKNAKKNQIKFKMDKTAIVHVGLGKVSFTEESLRENASAFMNALLQAKPAGLKKTSKYAGYVTSFHICSTVSV</sequence>
<name>A0A9Q0SET5_SALVM</name>
<dbReference type="InterPro" id="IPR023674">
    <property type="entry name" value="Ribosomal_uL1-like"/>
</dbReference>
<reference evidence="1" key="2">
    <citation type="journal article" date="2023" name="Int. J. Mol. Sci.">
        <title>De Novo Assembly and Annotation of 11 Diverse Shrub Willow (Salix) Genomes Reveals Novel Gene Organization in Sex-Linked Regions.</title>
        <authorList>
            <person name="Hyden B."/>
            <person name="Feng K."/>
            <person name="Yates T.B."/>
            <person name="Jawdy S."/>
            <person name="Cereghino C."/>
            <person name="Smart L.B."/>
            <person name="Muchero W."/>
        </authorList>
    </citation>
    <scope>NUCLEOTIDE SEQUENCE [LARGE SCALE GENOMIC DNA]</scope>
    <source>
        <tissue evidence="1">Shoot tip</tissue>
    </source>
</reference>
<keyword evidence="2" id="KW-1185">Reference proteome</keyword>
<dbReference type="PANTHER" id="PTHR36427">
    <property type="entry name" value="54S RIBOSOMAL PROTEIN L1, MITOCHONDRIAL"/>
    <property type="match status" value="1"/>
</dbReference>
<accession>A0A9Q0SET5</accession>
<dbReference type="EMBL" id="JAPFFL010000016">
    <property type="protein sequence ID" value="KAJ6674792.1"/>
    <property type="molecule type" value="Genomic_DNA"/>
</dbReference>
<dbReference type="Pfam" id="PF00687">
    <property type="entry name" value="Ribosomal_L1"/>
    <property type="match status" value="1"/>
</dbReference>
<dbReference type="InterPro" id="IPR016095">
    <property type="entry name" value="Ribosomal_uL1_3-a/b-sand"/>
</dbReference>
<dbReference type="Proteomes" id="UP001151529">
    <property type="component" value="Chromosome 14"/>
</dbReference>
<dbReference type="GO" id="GO:0005840">
    <property type="term" value="C:ribosome"/>
    <property type="evidence" value="ECO:0007669"/>
    <property type="project" value="UniProtKB-KW"/>
</dbReference>
<gene>
    <name evidence="1" type="ORF">OIU85_011005</name>
</gene>
<evidence type="ECO:0000313" key="2">
    <source>
        <dbReference type="Proteomes" id="UP001151529"/>
    </source>
</evidence>
<dbReference type="PANTHER" id="PTHR36427:SF4">
    <property type="entry name" value="RIBOSOMAL PROTEIN L1P_L10E FAMILY"/>
    <property type="match status" value="1"/>
</dbReference>
<keyword evidence="1" id="KW-0689">Ribosomal protein</keyword>
<dbReference type="CDD" id="cd00403">
    <property type="entry name" value="Ribosomal_L1"/>
    <property type="match status" value="1"/>
</dbReference>
<proteinExistence type="predicted"/>
<dbReference type="InterPro" id="IPR028364">
    <property type="entry name" value="Ribosomal_uL1/biogenesis"/>
</dbReference>
<dbReference type="Gene3D" id="3.30.190.20">
    <property type="match status" value="1"/>
</dbReference>
<dbReference type="Gene3D" id="3.40.50.790">
    <property type="match status" value="1"/>
</dbReference>
<dbReference type="SUPFAM" id="SSF56808">
    <property type="entry name" value="Ribosomal protein L1"/>
    <property type="match status" value="1"/>
</dbReference>
<dbReference type="AlphaFoldDB" id="A0A9Q0SET5"/>
<dbReference type="OrthoDB" id="1747252at2759"/>
<comment type="caution">
    <text evidence="1">The sequence shown here is derived from an EMBL/GenBank/DDBJ whole genome shotgun (WGS) entry which is preliminary data.</text>
</comment>
<protein>
    <submittedName>
        <fullName evidence="1">54S RIBOSOMAL PROTEIN L1 MITOCHONDRIAL</fullName>
    </submittedName>
</protein>